<evidence type="ECO:0000256" key="4">
    <source>
        <dbReference type="SAM" id="Phobius"/>
    </source>
</evidence>
<dbReference type="STRING" id="1836467.BTR34_01815"/>
<dbReference type="GO" id="GO:0019243">
    <property type="term" value="P:methylglyoxal catabolic process to D-lactate via S-lactoyl-glutathione"/>
    <property type="evidence" value="ECO:0007669"/>
    <property type="project" value="TreeGrafter"/>
</dbReference>
<dbReference type="InterPro" id="IPR029062">
    <property type="entry name" value="Class_I_gatase-like"/>
</dbReference>
<comment type="caution">
    <text evidence="6">The sequence shown here is derived from an EMBL/GenBank/DDBJ whole genome shotgun (WGS) entry which is preliminary data.</text>
</comment>
<evidence type="ECO:0000259" key="5">
    <source>
        <dbReference type="Pfam" id="PF01965"/>
    </source>
</evidence>
<dbReference type="Pfam" id="PF01965">
    <property type="entry name" value="DJ-1_PfpI"/>
    <property type="match status" value="1"/>
</dbReference>
<dbReference type="SUPFAM" id="SSF52317">
    <property type="entry name" value="Class I glutamine amidotransferase-like"/>
    <property type="match status" value="1"/>
</dbReference>
<dbReference type="InterPro" id="IPR002818">
    <property type="entry name" value="DJ-1/PfpI"/>
</dbReference>
<keyword evidence="4" id="KW-0472">Membrane</keyword>
<keyword evidence="7" id="KW-1185">Reference proteome</keyword>
<dbReference type="PANTHER" id="PTHR48094">
    <property type="entry name" value="PROTEIN/NUCLEIC ACID DEGLYCASE DJ-1-RELATED"/>
    <property type="match status" value="1"/>
</dbReference>
<reference evidence="7" key="1">
    <citation type="submission" date="2016-06" db="EMBL/GenBank/DDBJ databases">
        <authorList>
            <person name="Zhan P."/>
        </authorList>
    </citation>
    <scope>NUCLEOTIDE SEQUENCE [LARGE SCALE GENOMIC DNA]</scope>
    <source>
        <strain evidence="7">T28</strain>
    </source>
</reference>
<dbReference type="GO" id="GO:0005737">
    <property type="term" value="C:cytoplasm"/>
    <property type="evidence" value="ECO:0007669"/>
    <property type="project" value="TreeGrafter"/>
</dbReference>
<dbReference type="GO" id="GO:0019172">
    <property type="term" value="F:glyoxalase III activity"/>
    <property type="evidence" value="ECO:0007669"/>
    <property type="project" value="TreeGrafter"/>
</dbReference>
<accession>A0A1B7YZ93</accession>
<evidence type="ECO:0000256" key="1">
    <source>
        <dbReference type="ARBA" id="ARBA00023016"/>
    </source>
</evidence>
<dbReference type="Proteomes" id="UP000092164">
    <property type="component" value="Unassembled WGS sequence"/>
</dbReference>
<feature type="transmembrane region" description="Helical" evidence="4">
    <location>
        <begin position="12"/>
        <end position="33"/>
    </location>
</feature>
<evidence type="ECO:0000313" key="6">
    <source>
        <dbReference type="EMBL" id="OBR35789.1"/>
    </source>
</evidence>
<dbReference type="RefSeq" id="WP_068487087.1">
    <property type="nucleotide sequence ID" value="NZ_CP018760.1"/>
</dbReference>
<evidence type="ECO:0000256" key="3">
    <source>
        <dbReference type="ARBA" id="ARBA00038493"/>
    </source>
</evidence>
<dbReference type="KEGG" id="mart:BTR34_01815"/>
<comment type="similarity">
    <text evidence="3">Belongs to the peptidase C56 family. HSP31-like subfamily.</text>
</comment>
<evidence type="ECO:0000256" key="2">
    <source>
        <dbReference type="ARBA" id="ARBA00023239"/>
    </source>
</evidence>
<name>A0A1B7YZ93_9FLAO</name>
<keyword evidence="4" id="KW-1133">Transmembrane helix</keyword>
<dbReference type="AlphaFoldDB" id="A0A1B7YZ93"/>
<feature type="domain" description="DJ-1/PfpI" evidence="5">
    <location>
        <begin position="79"/>
        <end position="279"/>
    </location>
</feature>
<keyword evidence="6" id="KW-0315">Glutamine amidotransferase</keyword>
<dbReference type="OrthoDB" id="9792284at2"/>
<dbReference type="CDD" id="cd03141">
    <property type="entry name" value="GATase1_Hsp31_like"/>
    <property type="match status" value="1"/>
</dbReference>
<evidence type="ECO:0000313" key="7">
    <source>
        <dbReference type="Proteomes" id="UP000092164"/>
    </source>
</evidence>
<dbReference type="EMBL" id="LZFP01000050">
    <property type="protein sequence ID" value="OBR35789.1"/>
    <property type="molecule type" value="Genomic_DNA"/>
</dbReference>
<dbReference type="Gene3D" id="3.40.50.880">
    <property type="match status" value="1"/>
</dbReference>
<keyword evidence="1" id="KW-0346">Stress response</keyword>
<keyword evidence="6" id="KW-0808">Transferase</keyword>
<gene>
    <name evidence="6" type="ORF">A9200_10700</name>
</gene>
<sequence>MFKKYRIVKYVLASLAIVSTISILIGVHIASLLPAEDITLSNSQASEIAYLNKNVPFNRGKILAVVTSTDVMGANGKATGYELTELARAYYVFTANGFDVDIASPLGGIPPVVLDDDDMGIFDYAFLNDVKAQSKIHKTLPLKDVVGEDYKAIYFVGGKGAMYDFPDNTYVQRLVRDFYSANKVIGAVCHGPAALVNVTLKNGKSFLQDRQVSGFTNKEELLLIPKAASIFPFLLQDKLIEQGAVFNEGLMYLEKVSHDENLITGQNPWSVWLLAETMVRQLGYVPKQRTLTGEENAITVLHTYETIGATASKVLIKQIILDKKQTVSRALLIDHGAIAILKADLKKFYDLLGLASYAKDIENK</sequence>
<organism evidence="6 7">
    <name type="scientific">Maribacter hydrothermalis</name>
    <dbReference type="NCBI Taxonomy" id="1836467"/>
    <lineage>
        <taxon>Bacteria</taxon>
        <taxon>Pseudomonadati</taxon>
        <taxon>Bacteroidota</taxon>
        <taxon>Flavobacteriia</taxon>
        <taxon>Flavobacteriales</taxon>
        <taxon>Flavobacteriaceae</taxon>
        <taxon>Maribacter</taxon>
    </lineage>
</organism>
<dbReference type="GO" id="GO:0016740">
    <property type="term" value="F:transferase activity"/>
    <property type="evidence" value="ECO:0007669"/>
    <property type="project" value="UniProtKB-KW"/>
</dbReference>
<keyword evidence="2" id="KW-0456">Lyase</keyword>
<dbReference type="InterPro" id="IPR050325">
    <property type="entry name" value="Prot/Nucl_acid_deglycase"/>
</dbReference>
<protein>
    <submittedName>
        <fullName evidence="6">Glutamine amidotransferase</fullName>
    </submittedName>
</protein>
<keyword evidence="4" id="KW-0812">Transmembrane</keyword>
<proteinExistence type="inferred from homology"/>
<dbReference type="PANTHER" id="PTHR48094:SF11">
    <property type="entry name" value="GLUTATHIONE-INDEPENDENT GLYOXALASE HSP31-RELATED"/>
    <property type="match status" value="1"/>
</dbReference>